<keyword evidence="1" id="KW-0472">Membrane</keyword>
<evidence type="ECO:0000313" key="3">
    <source>
        <dbReference type="Proteomes" id="UP000831290"/>
    </source>
</evidence>
<accession>A0A9E6ZR82</accession>
<name>A0A9E6ZR82_9FLAO</name>
<keyword evidence="1" id="KW-0812">Transmembrane</keyword>
<evidence type="ECO:0000256" key="1">
    <source>
        <dbReference type="SAM" id="Phobius"/>
    </source>
</evidence>
<dbReference type="InterPro" id="IPR025324">
    <property type="entry name" value="DUF4230"/>
</dbReference>
<evidence type="ECO:0000313" key="2">
    <source>
        <dbReference type="EMBL" id="UOB19080.1"/>
    </source>
</evidence>
<dbReference type="Pfam" id="PF14014">
    <property type="entry name" value="DUF4230"/>
    <property type="match status" value="1"/>
</dbReference>
<dbReference type="EMBL" id="CP094358">
    <property type="protein sequence ID" value="UOB19080.1"/>
    <property type="molecule type" value="Genomic_DNA"/>
</dbReference>
<keyword evidence="3" id="KW-1185">Reference proteome</keyword>
<organism evidence="2 3">
    <name type="scientific">Abyssalbus ytuae</name>
    <dbReference type="NCBI Taxonomy" id="2926907"/>
    <lineage>
        <taxon>Bacteria</taxon>
        <taxon>Pseudomonadati</taxon>
        <taxon>Bacteroidota</taxon>
        <taxon>Flavobacteriia</taxon>
        <taxon>Flavobacteriales</taxon>
        <taxon>Flavobacteriaceae</taxon>
        <taxon>Abyssalbus</taxon>
    </lineage>
</organism>
<dbReference type="AlphaFoldDB" id="A0A9E6ZR82"/>
<dbReference type="KEGG" id="fbm:MQE35_07220"/>
<sequence>MDDITEVLLGLLLGAIGMYWLFSLFRKRKNKEITEKQSVILLEKIRSVCKLITVEGDFAEIYHYENVKERFLNLVSSKKKALIIINAKAHIGYDLRKLKLQADNIKKKIVLSSFPEPEVLTIDQEIKYYDIKDGLFNKFASKDLTDLHREAKKHILEKIPESGLIESAKKEALEAILMIEKIVATIGWKLDYTALEIGTEETKLLDETKKPNK</sequence>
<dbReference type="RefSeq" id="WP_255845697.1">
    <property type="nucleotide sequence ID" value="NZ_CP094358.1"/>
</dbReference>
<dbReference type="Proteomes" id="UP000831290">
    <property type="component" value="Chromosome"/>
</dbReference>
<feature type="transmembrane region" description="Helical" evidence="1">
    <location>
        <begin position="6"/>
        <end position="25"/>
    </location>
</feature>
<keyword evidence="1" id="KW-1133">Transmembrane helix</keyword>
<gene>
    <name evidence="2" type="ORF">MQE35_07220</name>
</gene>
<proteinExistence type="predicted"/>
<protein>
    <submittedName>
        <fullName evidence="2">DUF4230 domain-containing protein</fullName>
    </submittedName>
</protein>
<reference evidence="2" key="1">
    <citation type="submission" date="2022-03" db="EMBL/GenBank/DDBJ databases">
        <title>Description of Abyssus ytuae gen. nov., sp. nov., a novel member of the family Flavobacteriaceae isolated from the sediment of Mariana Trench.</title>
        <authorList>
            <person name="Zhang J."/>
            <person name="Xu X."/>
        </authorList>
    </citation>
    <scope>NUCLEOTIDE SEQUENCE</scope>
    <source>
        <strain evidence="2">MT3330</strain>
    </source>
</reference>